<evidence type="ECO:0000256" key="1">
    <source>
        <dbReference type="SAM" id="Phobius"/>
    </source>
</evidence>
<dbReference type="RefSeq" id="WP_025067341.1">
    <property type="nucleotide sequence ID" value="NZ_CAUVPN010000012.1"/>
</dbReference>
<reference evidence="2 3" key="1">
    <citation type="submission" date="2018-06" db="EMBL/GenBank/DDBJ databases">
        <authorList>
            <consortium name="Pathogen Informatics"/>
            <person name="Doyle S."/>
        </authorList>
    </citation>
    <scope>NUCLEOTIDE SEQUENCE [LARGE SCALE GENOMIC DNA]</scope>
    <source>
        <strain evidence="2 3">NCTC13067</strain>
    </source>
</reference>
<feature type="transmembrane region" description="Helical" evidence="1">
    <location>
        <begin position="82"/>
        <end position="108"/>
    </location>
</feature>
<proteinExistence type="predicted"/>
<evidence type="ECO:0000313" key="3">
    <source>
        <dbReference type="Proteomes" id="UP000255469"/>
    </source>
</evidence>
<evidence type="ECO:0000313" key="2">
    <source>
        <dbReference type="EMBL" id="SUB93872.1"/>
    </source>
</evidence>
<keyword evidence="1" id="KW-0812">Transmembrane</keyword>
<keyword evidence="1" id="KW-1133">Transmembrane helix</keyword>
<dbReference type="Proteomes" id="UP000255469">
    <property type="component" value="Unassembled WGS sequence"/>
</dbReference>
<dbReference type="EMBL" id="UGTM01000002">
    <property type="protein sequence ID" value="SUB93872.1"/>
    <property type="molecule type" value="Genomic_DNA"/>
</dbReference>
<protein>
    <submittedName>
        <fullName evidence="2">Uncharacterized protein</fullName>
    </submittedName>
</protein>
<organism evidence="2 3">
    <name type="scientific">Prevotella denticola</name>
    <dbReference type="NCBI Taxonomy" id="28129"/>
    <lineage>
        <taxon>Bacteria</taxon>
        <taxon>Pseudomonadati</taxon>
        <taxon>Bacteroidota</taxon>
        <taxon>Bacteroidia</taxon>
        <taxon>Bacteroidales</taxon>
        <taxon>Prevotellaceae</taxon>
        <taxon>Prevotella</taxon>
    </lineage>
</organism>
<gene>
    <name evidence="2" type="ORF">NCTC13067_01729</name>
</gene>
<accession>A0A379ECR3</accession>
<sequence>MQFQIACKHCHRLFAIESEAGRTVRCNCPYCGEGMMVVTPGTVPEDGVAGSTAGTGCTETVQGDSQKQATGGRKRGWPKGGLVRKVTIAFVLFWLGVILVSTFLYVFFSSMSN</sequence>
<dbReference type="AlphaFoldDB" id="A0A379ECR3"/>
<name>A0A379ECR3_9BACT</name>
<keyword evidence="1" id="KW-0472">Membrane</keyword>